<evidence type="ECO:0000313" key="3">
    <source>
        <dbReference type="WBParaSite" id="PSU_v2.g15276.t1"/>
    </source>
</evidence>
<name>A0A914YCT4_9BILA</name>
<protein>
    <submittedName>
        <fullName evidence="3">Uncharacterized protein</fullName>
    </submittedName>
</protein>
<reference evidence="3" key="1">
    <citation type="submission" date="2022-11" db="UniProtKB">
        <authorList>
            <consortium name="WormBaseParasite"/>
        </authorList>
    </citation>
    <scope>IDENTIFICATION</scope>
</reference>
<feature type="region of interest" description="Disordered" evidence="1">
    <location>
        <begin position="1"/>
        <end position="20"/>
    </location>
</feature>
<dbReference type="Proteomes" id="UP000887577">
    <property type="component" value="Unplaced"/>
</dbReference>
<dbReference type="WBParaSite" id="PSU_v2.g15276.t1">
    <property type="protein sequence ID" value="PSU_v2.g15276.t1"/>
    <property type="gene ID" value="PSU_v2.g15276"/>
</dbReference>
<accession>A0A914YCT4</accession>
<evidence type="ECO:0000313" key="2">
    <source>
        <dbReference type="Proteomes" id="UP000887577"/>
    </source>
</evidence>
<keyword evidence="2" id="KW-1185">Reference proteome</keyword>
<dbReference type="AlphaFoldDB" id="A0A914YCT4"/>
<sequence length="216" mass="23615">MHHDVGTVLERAQQERGGHRVVDDQWHAGGMRDLGDGRDVGDVAARVADRFDEHRLGAVVDQRGERRRIGRIGETRLDAVLRQRVRQQVEAATVQRAGGDDVVARLGDGLDGIGDRGLSRGQRQRADAAFQRGQALLQHVGGGVHDAGVDVARHLQVEQVGTVLGVIERIRYGLVDRHRHRARGRVGTVAAVHGQGFQLPLRVAHCTRLHPGKPPP</sequence>
<organism evidence="2 3">
    <name type="scientific">Panagrolaimus superbus</name>
    <dbReference type="NCBI Taxonomy" id="310955"/>
    <lineage>
        <taxon>Eukaryota</taxon>
        <taxon>Metazoa</taxon>
        <taxon>Ecdysozoa</taxon>
        <taxon>Nematoda</taxon>
        <taxon>Chromadorea</taxon>
        <taxon>Rhabditida</taxon>
        <taxon>Tylenchina</taxon>
        <taxon>Panagrolaimomorpha</taxon>
        <taxon>Panagrolaimoidea</taxon>
        <taxon>Panagrolaimidae</taxon>
        <taxon>Panagrolaimus</taxon>
    </lineage>
</organism>
<proteinExistence type="predicted"/>
<evidence type="ECO:0000256" key="1">
    <source>
        <dbReference type="SAM" id="MobiDB-lite"/>
    </source>
</evidence>